<accession>A0AAE9MM60</accession>
<reference evidence="1" key="1">
    <citation type="submission" date="2020-04" db="EMBL/GenBank/DDBJ databases">
        <title>Tenacibaculum mesophilum bac2.</title>
        <authorList>
            <person name="Li M."/>
        </authorList>
    </citation>
    <scope>NUCLEOTIDE SEQUENCE</scope>
    <source>
        <strain evidence="1">Bac2</strain>
    </source>
</reference>
<dbReference type="RefSeq" id="WP_253680180.1">
    <property type="nucleotide sequence ID" value="NZ_CP050861.1"/>
</dbReference>
<gene>
    <name evidence="1" type="ORF">HER15_02165</name>
</gene>
<organism evidence="1 2">
    <name type="scientific">Tenacibaculum mesophilum</name>
    <dbReference type="NCBI Taxonomy" id="104268"/>
    <lineage>
        <taxon>Bacteria</taxon>
        <taxon>Pseudomonadati</taxon>
        <taxon>Bacteroidota</taxon>
        <taxon>Flavobacteriia</taxon>
        <taxon>Flavobacteriales</taxon>
        <taxon>Flavobacteriaceae</taxon>
        <taxon>Tenacibaculum</taxon>
    </lineage>
</organism>
<dbReference type="EMBL" id="CP050861">
    <property type="protein sequence ID" value="UTD14348.1"/>
    <property type="molecule type" value="Genomic_DNA"/>
</dbReference>
<evidence type="ECO:0000313" key="1">
    <source>
        <dbReference type="EMBL" id="UTD14348.1"/>
    </source>
</evidence>
<sequence>MRYLYILLFLSIVSCKPKFTAQEIIDKSIAYSRLNEIGDATISFDFRKNNYKAVRNNGAFKLVRTIKNDSVRIKDVLSNDNFERFVNDSLVELTEKDQNRYRNSVNSVHYFSVLPFGLNDKAVQKKLLESVKVKGKEYYKIRITFTEEGGGDDFDDVFIYWFAKDNFQLDYLAYKYHTNGGGVRFRDIKEEKIINGIRFVDYNNYKPLEDGIDFYIIDKLYEEGKLKKVSEIVLNNIVVNLKKKGSF</sequence>
<dbReference type="Proteomes" id="UP001056837">
    <property type="component" value="Chromosome"/>
</dbReference>
<proteinExistence type="predicted"/>
<name>A0AAE9MM60_9FLAO</name>
<protein>
    <submittedName>
        <fullName evidence="1">Deoxyribose-phosphate aldolase</fullName>
    </submittedName>
</protein>
<dbReference type="AlphaFoldDB" id="A0AAE9MM60"/>
<dbReference type="InterPro" id="IPR045444">
    <property type="entry name" value="DUF6503"/>
</dbReference>
<evidence type="ECO:0000313" key="2">
    <source>
        <dbReference type="Proteomes" id="UP001056837"/>
    </source>
</evidence>
<dbReference type="PROSITE" id="PS51257">
    <property type="entry name" value="PROKAR_LIPOPROTEIN"/>
    <property type="match status" value="1"/>
</dbReference>
<dbReference type="Pfam" id="PF20113">
    <property type="entry name" value="DUF6503"/>
    <property type="match status" value="1"/>
</dbReference>